<name>A0A100HN23_9DEIO</name>
<accession>A0A100HN23</accession>
<proteinExistence type="predicted"/>
<comment type="caution">
    <text evidence="2">The sequence shown here is derived from an EMBL/GenBank/DDBJ whole genome shotgun (WGS) entry which is preliminary data.</text>
</comment>
<dbReference type="AlphaFoldDB" id="A0A100HN23"/>
<feature type="compositionally biased region" description="Pro residues" evidence="1">
    <location>
        <begin position="94"/>
        <end position="114"/>
    </location>
</feature>
<organism evidence="2 3">
    <name type="scientific">Deinococcus grandis</name>
    <dbReference type="NCBI Taxonomy" id="57498"/>
    <lineage>
        <taxon>Bacteria</taxon>
        <taxon>Thermotogati</taxon>
        <taxon>Deinococcota</taxon>
        <taxon>Deinococci</taxon>
        <taxon>Deinococcales</taxon>
        <taxon>Deinococcaceae</taxon>
        <taxon>Deinococcus</taxon>
    </lineage>
</organism>
<feature type="region of interest" description="Disordered" evidence="1">
    <location>
        <begin position="235"/>
        <end position="263"/>
    </location>
</feature>
<dbReference type="EMBL" id="BCMS01000004">
    <property type="protein sequence ID" value="GAQ23708.1"/>
    <property type="molecule type" value="Genomic_DNA"/>
</dbReference>
<feature type="compositionally biased region" description="Low complexity" evidence="1">
    <location>
        <begin position="121"/>
        <end position="132"/>
    </location>
</feature>
<evidence type="ECO:0000313" key="3">
    <source>
        <dbReference type="Proteomes" id="UP000056209"/>
    </source>
</evidence>
<evidence type="ECO:0000313" key="2">
    <source>
        <dbReference type="EMBL" id="GAQ23708.1"/>
    </source>
</evidence>
<sequence length="404" mass="42544">MTYTQPRPAPTAQHAPILPDDKARAAELWESVKGTALEDDFRRVSREHPDKDASRMHYLAFLADIEGLFAAPEADPWEASQPAPVTQPVLSAPQPEPTPEPEAQPTPAAEPAPDPEVHPDATPAPEASTPEEGAAEPEPGRDAQDAPAPIATLAAPVHSGLIAQLAGLLADGGELTFQLLRVGGDVTIGIFPKPHPGEAVPVPFMLTETPDWMDANLVTAMQGYAGARRDAFSVAQEAAQRQQAANKKAADKPAPTPAKAKTSVLTLKAAEGTTLKGTLGGKDVPLVVGKNDVPQGTLEIVATHPAFGEVKKTVATHANKEHDFTEQQGARVTVNVTPQSAALEVTKGDTVIALHHGIEVLLAPGTWVVNAQAAEHATANQTISVKAGKPQVIEMTLKEEQRLF</sequence>
<reference evidence="3" key="1">
    <citation type="submission" date="2015-11" db="EMBL/GenBank/DDBJ databases">
        <title>Draft Genome Sequence of the Radioresistant Bacterium Deinococcus grandis, Isolated from Freshwater Fish in Japan.</title>
        <authorList>
            <person name="Satoh K."/>
            <person name="Onodera T."/>
            <person name="Omoso K."/>
            <person name="Takeda-Yano K."/>
            <person name="Katayama T."/>
            <person name="Oono Y."/>
            <person name="Narumi I."/>
        </authorList>
    </citation>
    <scope>NUCLEOTIDE SEQUENCE [LARGE SCALE GENOMIC DNA]</scope>
    <source>
        <strain evidence="3">ATCC 43672</strain>
    </source>
</reference>
<dbReference type="Proteomes" id="UP000056209">
    <property type="component" value="Unassembled WGS sequence"/>
</dbReference>
<protein>
    <submittedName>
        <fullName evidence="2">Uncharacterized protein</fullName>
    </submittedName>
</protein>
<keyword evidence="3" id="KW-1185">Reference proteome</keyword>
<feature type="region of interest" description="Disordered" evidence="1">
    <location>
        <begin position="1"/>
        <end position="21"/>
    </location>
</feature>
<dbReference type="RefSeq" id="WP_153013946.1">
    <property type="nucleotide sequence ID" value="NZ_BCMS01000004.1"/>
</dbReference>
<feature type="compositionally biased region" description="Low complexity" evidence="1">
    <location>
        <begin position="235"/>
        <end position="247"/>
    </location>
</feature>
<dbReference type="OrthoDB" id="65683at2"/>
<gene>
    <name evidence="2" type="ORF">DEIGR_320122</name>
</gene>
<evidence type="ECO:0000256" key="1">
    <source>
        <dbReference type="SAM" id="MobiDB-lite"/>
    </source>
</evidence>
<feature type="region of interest" description="Disordered" evidence="1">
    <location>
        <begin position="73"/>
        <end position="146"/>
    </location>
</feature>